<name>A0A1F7JI87_9BACT</name>
<evidence type="ECO:0000259" key="1">
    <source>
        <dbReference type="Pfam" id="PF18480"/>
    </source>
</evidence>
<dbReference type="EMBL" id="MGAU01000019">
    <property type="protein sequence ID" value="OGK55301.1"/>
    <property type="molecule type" value="Genomic_DNA"/>
</dbReference>
<dbReference type="InterPro" id="IPR041049">
    <property type="entry name" value="DUF5615"/>
</dbReference>
<protein>
    <recommendedName>
        <fullName evidence="1">DUF5615 domain-containing protein</fullName>
    </recommendedName>
</protein>
<dbReference type="Pfam" id="PF18480">
    <property type="entry name" value="DUF5615"/>
    <property type="match status" value="1"/>
</dbReference>
<evidence type="ECO:0000313" key="2">
    <source>
        <dbReference type="EMBL" id="OGK55301.1"/>
    </source>
</evidence>
<organism evidence="2 3">
    <name type="scientific">Candidatus Roizmanbacteria bacterium RIFCSPLOWO2_01_FULL_45_11</name>
    <dbReference type="NCBI Taxonomy" id="1802070"/>
    <lineage>
        <taxon>Bacteria</taxon>
        <taxon>Candidatus Roizmaniibacteriota</taxon>
    </lineage>
</organism>
<gene>
    <name evidence="2" type="ORF">A3B56_01950</name>
</gene>
<accession>A0A1F7JI87</accession>
<comment type="caution">
    <text evidence="2">The sequence shown here is derived from an EMBL/GenBank/DDBJ whole genome shotgun (WGS) entry which is preliminary data.</text>
</comment>
<evidence type="ECO:0000313" key="3">
    <source>
        <dbReference type="Proteomes" id="UP000178486"/>
    </source>
</evidence>
<feature type="domain" description="DUF5615" evidence="1">
    <location>
        <begin position="9"/>
        <end position="103"/>
    </location>
</feature>
<dbReference type="AlphaFoldDB" id="A0A1F7JI87"/>
<proteinExistence type="predicted"/>
<reference evidence="2 3" key="1">
    <citation type="journal article" date="2016" name="Nat. Commun.">
        <title>Thousands of microbial genomes shed light on interconnected biogeochemical processes in an aquifer system.</title>
        <authorList>
            <person name="Anantharaman K."/>
            <person name="Brown C.T."/>
            <person name="Hug L.A."/>
            <person name="Sharon I."/>
            <person name="Castelle C.J."/>
            <person name="Probst A.J."/>
            <person name="Thomas B.C."/>
            <person name="Singh A."/>
            <person name="Wilkins M.J."/>
            <person name="Karaoz U."/>
            <person name="Brodie E.L."/>
            <person name="Williams K.H."/>
            <person name="Hubbard S.S."/>
            <person name="Banfield J.F."/>
        </authorList>
    </citation>
    <scope>NUCLEOTIDE SEQUENCE [LARGE SCALE GENOMIC DNA]</scope>
</reference>
<sequence>MVTRHIRHRLLLDEGLNSRQDFLKTNNLHDIKHIKHDFHMGGMIDTNVYIYAAQQKRLIATYNIKDYRKLHNPANKSTGIISISPRLKQEDIDKKLCSLLNKSARGDVYGKISHISGETGKK</sequence>
<dbReference type="Proteomes" id="UP000178486">
    <property type="component" value="Unassembled WGS sequence"/>
</dbReference>